<dbReference type="GO" id="GO:0051117">
    <property type="term" value="F:ATPase binding"/>
    <property type="evidence" value="ECO:0007669"/>
    <property type="project" value="TreeGrafter"/>
</dbReference>
<dbReference type="GO" id="GO:0007035">
    <property type="term" value="P:vacuolar acidification"/>
    <property type="evidence" value="ECO:0007669"/>
    <property type="project" value="TreeGrafter"/>
</dbReference>
<dbReference type="Gene3D" id="1.20.1460.20">
    <property type="match status" value="1"/>
</dbReference>
<feature type="transmembrane region" description="Helical" evidence="8">
    <location>
        <begin position="478"/>
        <end position="511"/>
    </location>
</feature>
<evidence type="ECO:0000256" key="3">
    <source>
        <dbReference type="ARBA" id="ARBA00022448"/>
    </source>
</evidence>
<feature type="transmembrane region" description="Helical" evidence="8">
    <location>
        <begin position="401"/>
        <end position="422"/>
    </location>
</feature>
<dbReference type="GO" id="GO:0016471">
    <property type="term" value="C:vacuolar proton-transporting V-type ATPase complex"/>
    <property type="evidence" value="ECO:0007669"/>
    <property type="project" value="TreeGrafter"/>
</dbReference>
<evidence type="ECO:0000313" key="10">
    <source>
        <dbReference type="Proteomes" id="UP000617951"/>
    </source>
</evidence>
<dbReference type="Proteomes" id="UP000617951">
    <property type="component" value="Unassembled WGS sequence"/>
</dbReference>
<dbReference type="Gene3D" id="3.30.70.2170">
    <property type="match status" value="1"/>
</dbReference>
<dbReference type="AlphaFoldDB" id="A0A926DG34"/>
<gene>
    <name evidence="9" type="ORF">H8693_04990</name>
</gene>
<evidence type="ECO:0000256" key="1">
    <source>
        <dbReference type="ARBA" id="ARBA00004141"/>
    </source>
</evidence>
<dbReference type="RefSeq" id="WP_249280041.1">
    <property type="nucleotide sequence ID" value="NZ_JACRSS010000001.1"/>
</dbReference>
<keyword evidence="5 8" id="KW-1133">Transmembrane helix</keyword>
<dbReference type="EMBL" id="JACRSS010000001">
    <property type="protein sequence ID" value="MBC8538285.1"/>
    <property type="molecule type" value="Genomic_DNA"/>
</dbReference>
<feature type="transmembrane region" description="Helical" evidence="8">
    <location>
        <begin position="541"/>
        <end position="561"/>
    </location>
</feature>
<comment type="caution">
    <text evidence="9">The sequence shown here is derived from an EMBL/GenBank/DDBJ whole genome shotgun (WGS) entry which is preliminary data.</text>
</comment>
<comment type="subcellular location">
    <subcellularLocation>
        <location evidence="1">Membrane</location>
        <topology evidence="1">Multi-pass membrane protein</topology>
    </subcellularLocation>
</comment>
<feature type="transmembrane region" description="Helical" evidence="8">
    <location>
        <begin position="568"/>
        <end position="588"/>
    </location>
</feature>
<evidence type="ECO:0000256" key="6">
    <source>
        <dbReference type="ARBA" id="ARBA00023065"/>
    </source>
</evidence>
<dbReference type="GO" id="GO:0033179">
    <property type="term" value="C:proton-transporting V-type ATPase, V0 domain"/>
    <property type="evidence" value="ECO:0007669"/>
    <property type="project" value="InterPro"/>
</dbReference>
<sequence length="645" mass="71418">MAIVDVKKITAIVLKRDTRKVLRKMQGMGVLEIKTAQPEEEGDFRRQENQTAILRIQNALNEVRTALSVITRYDHSKKSFLTPKPAVTVRELNAMGEKQEEIQAAIDAATAISAKMNEIRQRSSRIHNIMAQLEPFSSLDIPVEEIRPTAHARFFCGYIPQESLDEAQKLAEAYEGLFVMQEMEGGSDFVPLFAAAHASVAEDVRSQLKELSFSDMKFDGFRGTVAERIGTLRKELEGLQRERLEQEKLAEKAAGSRDLLLAYEDYLNNQLESEEAYARLGATERVNIIEGYIRHYDEEALKKGLSQVTEDFYLRVETPAEDDADAPTVIENKKLLRPFEAVTDMYSTPARTGIDPVYVLAPFYFIFFGMMLSDAAYGILLSIGALIVLKVKKPTGMFRQVTGVLAICGVSTLIWGALFGSWFGLEGIQPILFSPLSAPLPMLILCISIGYLHILTALGTGFYMLARDGKIWDAIFDKGFWIITLLAVPALLLDGTAGLICACVGLGGLILTQGRAKKGIVKKLIGGLASVYDITGYLSDLLSYSRIFGMALATAVIAMVFNRICGMLAGNVIGFIFAAAIFAVGHVFNIGINSLGAYVHSSRLQYIESFNKFFEGGGRAFRPLAYRTKNFRFEENDKAMSLQDK</sequence>
<keyword evidence="6" id="KW-0406">Ion transport</keyword>
<keyword evidence="4 8" id="KW-0812">Transmembrane</keyword>
<protein>
    <submittedName>
        <fullName evidence="9">V-type ATP synthase subunit I</fullName>
    </submittedName>
</protein>
<organism evidence="9 10">
    <name type="scientific">Guopingia tenuis</name>
    <dbReference type="NCBI Taxonomy" id="2763656"/>
    <lineage>
        <taxon>Bacteria</taxon>
        <taxon>Bacillati</taxon>
        <taxon>Bacillota</taxon>
        <taxon>Clostridia</taxon>
        <taxon>Christensenellales</taxon>
        <taxon>Christensenellaceae</taxon>
        <taxon>Guopingia</taxon>
    </lineage>
</organism>
<dbReference type="PANTHER" id="PTHR11629:SF63">
    <property type="entry name" value="V-TYPE PROTON ATPASE SUBUNIT A"/>
    <property type="match status" value="1"/>
</dbReference>
<dbReference type="Pfam" id="PF01496">
    <property type="entry name" value="V_ATPase_I"/>
    <property type="match status" value="1"/>
</dbReference>
<dbReference type="GO" id="GO:0046961">
    <property type="term" value="F:proton-transporting ATPase activity, rotational mechanism"/>
    <property type="evidence" value="ECO:0007669"/>
    <property type="project" value="InterPro"/>
</dbReference>
<reference evidence="9" key="1">
    <citation type="submission" date="2020-08" db="EMBL/GenBank/DDBJ databases">
        <title>Genome public.</title>
        <authorList>
            <person name="Liu C."/>
            <person name="Sun Q."/>
        </authorList>
    </citation>
    <scope>NUCLEOTIDE SEQUENCE</scope>
    <source>
        <strain evidence="9">NSJ-63</strain>
    </source>
</reference>
<proteinExistence type="inferred from homology"/>
<feature type="transmembrane region" description="Helical" evidence="8">
    <location>
        <begin position="442"/>
        <end position="466"/>
    </location>
</feature>
<dbReference type="PANTHER" id="PTHR11629">
    <property type="entry name" value="VACUOLAR PROTON ATPASES"/>
    <property type="match status" value="1"/>
</dbReference>
<dbReference type="Gene3D" id="3.30.70.2750">
    <property type="match status" value="1"/>
</dbReference>
<keyword evidence="10" id="KW-1185">Reference proteome</keyword>
<accession>A0A926DG34</accession>
<dbReference type="InterPro" id="IPR002490">
    <property type="entry name" value="V-ATPase_116kDa_su"/>
</dbReference>
<evidence type="ECO:0000256" key="2">
    <source>
        <dbReference type="ARBA" id="ARBA00009904"/>
    </source>
</evidence>
<evidence type="ECO:0000256" key="8">
    <source>
        <dbReference type="SAM" id="Phobius"/>
    </source>
</evidence>
<name>A0A926DG34_9FIRM</name>
<evidence type="ECO:0000256" key="4">
    <source>
        <dbReference type="ARBA" id="ARBA00022692"/>
    </source>
</evidence>
<evidence type="ECO:0000256" key="7">
    <source>
        <dbReference type="ARBA" id="ARBA00023136"/>
    </source>
</evidence>
<evidence type="ECO:0000313" key="9">
    <source>
        <dbReference type="EMBL" id="MBC8538285.1"/>
    </source>
</evidence>
<comment type="similarity">
    <text evidence="2">Belongs to the V-ATPase 116 kDa subunit family.</text>
</comment>
<feature type="transmembrane region" description="Helical" evidence="8">
    <location>
        <begin position="363"/>
        <end position="389"/>
    </location>
</feature>
<evidence type="ECO:0000256" key="5">
    <source>
        <dbReference type="ARBA" id="ARBA00022989"/>
    </source>
</evidence>
<keyword evidence="7 8" id="KW-0472">Membrane</keyword>
<keyword evidence="3" id="KW-0813">Transport</keyword>